<dbReference type="PANTHER" id="PTHR12526">
    <property type="entry name" value="GLYCOSYLTRANSFERASE"/>
    <property type="match status" value="1"/>
</dbReference>
<proteinExistence type="predicted"/>
<dbReference type="InterPro" id="IPR017521">
    <property type="entry name" value="Sugar_tfrase_PEP-CTERM_Stp1"/>
</dbReference>
<gene>
    <name evidence="1" type="ORF">JY500_05735</name>
</gene>
<protein>
    <submittedName>
        <fullName evidence="1">TIGR03087 family PEP-CTERM/XrtA system glycosyltransferase</fullName>
    </submittedName>
</protein>
<dbReference type="Gene3D" id="3.40.50.2000">
    <property type="entry name" value="Glycogen Phosphorylase B"/>
    <property type="match status" value="2"/>
</dbReference>
<dbReference type="RefSeq" id="WP_206255431.1">
    <property type="nucleotide sequence ID" value="NZ_CP071060.1"/>
</dbReference>
<reference evidence="1 2" key="1">
    <citation type="submission" date="2021-02" db="EMBL/GenBank/DDBJ databases">
        <title>Niveibacterium changnyeongensis HC41.</title>
        <authorList>
            <person name="Kang M."/>
        </authorList>
    </citation>
    <scope>NUCLEOTIDE SEQUENCE [LARGE SCALE GENOMIC DNA]</scope>
    <source>
        <strain evidence="1 2">HC41</strain>
    </source>
</reference>
<dbReference type="CDD" id="cd03801">
    <property type="entry name" value="GT4_PimA-like"/>
    <property type="match status" value="1"/>
</dbReference>
<accession>A0ABX7M8S3</accession>
<dbReference type="Proteomes" id="UP000663570">
    <property type="component" value="Chromosome"/>
</dbReference>
<dbReference type="Pfam" id="PF13692">
    <property type="entry name" value="Glyco_trans_1_4"/>
    <property type="match status" value="1"/>
</dbReference>
<dbReference type="EMBL" id="CP071060">
    <property type="protein sequence ID" value="QSI78140.1"/>
    <property type="molecule type" value="Genomic_DNA"/>
</dbReference>
<dbReference type="SUPFAM" id="SSF53756">
    <property type="entry name" value="UDP-Glycosyltransferase/glycogen phosphorylase"/>
    <property type="match status" value="1"/>
</dbReference>
<dbReference type="PANTHER" id="PTHR12526:SF600">
    <property type="entry name" value="GLYCOSYL TRANSFERASE GROUP 1"/>
    <property type="match status" value="1"/>
</dbReference>
<dbReference type="NCBIfam" id="TIGR03087">
    <property type="entry name" value="stp1"/>
    <property type="match status" value="1"/>
</dbReference>
<name>A0ABX7M8S3_9RHOO</name>
<organism evidence="1 2">
    <name type="scientific">Niveibacterium microcysteis</name>
    <dbReference type="NCBI Taxonomy" id="2811415"/>
    <lineage>
        <taxon>Bacteria</taxon>
        <taxon>Pseudomonadati</taxon>
        <taxon>Pseudomonadota</taxon>
        <taxon>Betaproteobacteria</taxon>
        <taxon>Rhodocyclales</taxon>
        <taxon>Rhodocyclaceae</taxon>
        <taxon>Niveibacterium</taxon>
    </lineage>
</organism>
<evidence type="ECO:0000313" key="2">
    <source>
        <dbReference type="Proteomes" id="UP000663570"/>
    </source>
</evidence>
<evidence type="ECO:0000313" key="1">
    <source>
        <dbReference type="EMBL" id="QSI78140.1"/>
    </source>
</evidence>
<sequence length="404" mass="44583">MSKPSLLYLVHRIPYPPNKGDKVRSFNLLKYLSRHYRVYLGAFVDDPADEQHVAALSEWCGGVHCERLAPRWARIASLRGLLTNEALTLAYYRTSSMLEWARSVVAAQGIQEAAVFCSAMMQYIEAIPGLRTLADYCDVDSAKWTQYAPQHSGPMAWLYRREGRKLLAYERHAATRASAVTFVSEAEAELFRSQAPEVAAKVFAVSNGVNATYFSPEGDQPSPYPGSGPHIVFTGAMDYWPNVDAVTWFVREAWPAIAAFDAQAQFWIVGMNPAPEVLALALDPRVHVTGTVPDVRPYLRHAAAVVAPLRVARGVQNKVLEAMAMSRAVVVSTDAATGINAINGQDFLIAQTSSDYVEAIRSLLADPERAGSIGRAARQCVLDRYSWEAHLAQLDVLMERAPRT</sequence>
<keyword evidence="2" id="KW-1185">Reference proteome</keyword>